<keyword evidence="3" id="KW-1133">Transmembrane helix</keyword>
<organism evidence="5 6">
    <name type="scientific">Venturia nashicola</name>
    <dbReference type="NCBI Taxonomy" id="86259"/>
    <lineage>
        <taxon>Eukaryota</taxon>
        <taxon>Fungi</taxon>
        <taxon>Dikarya</taxon>
        <taxon>Ascomycota</taxon>
        <taxon>Pezizomycotina</taxon>
        <taxon>Dothideomycetes</taxon>
        <taxon>Pleosporomycetidae</taxon>
        <taxon>Venturiales</taxon>
        <taxon>Venturiaceae</taxon>
        <taxon>Venturia</taxon>
    </lineage>
</organism>
<dbReference type="InterPro" id="IPR036259">
    <property type="entry name" value="MFS_trans_sf"/>
</dbReference>
<dbReference type="InterPro" id="IPR005828">
    <property type="entry name" value="MFS_sugar_transport-like"/>
</dbReference>
<dbReference type="GO" id="GO:0022857">
    <property type="term" value="F:transmembrane transporter activity"/>
    <property type="evidence" value="ECO:0007669"/>
    <property type="project" value="InterPro"/>
</dbReference>
<evidence type="ECO:0000256" key="4">
    <source>
        <dbReference type="ARBA" id="ARBA00023136"/>
    </source>
</evidence>
<keyword evidence="5" id="KW-0328">Glycosyltransferase</keyword>
<keyword evidence="4" id="KW-0472">Membrane</keyword>
<dbReference type="GO" id="GO:0016757">
    <property type="term" value="F:glycosyltransferase activity"/>
    <property type="evidence" value="ECO:0007669"/>
    <property type="project" value="UniProtKB-KW"/>
</dbReference>
<accession>A0A4Z1PAH6</accession>
<dbReference type="GO" id="GO:0016020">
    <property type="term" value="C:membrane"/>
    <property type="evidence" value="ECO:0007669"/>
    <property type="project" value="UniProtKB-SubCell"/>
</dbReference>
<evidence type="ECO:0000313" key="5">
    <source>
        <dbReference type="EMBL" id="TID26412.1"/>
    </source>
</evidence>
<reference evidence="5 6" key="1">
    <citation type="submission" date="2019-04" db="EMBL/GenBank/DDBJ databases">
        <title>High contiguity whole genome sequence and gene annotation resource for two Venturia nashicola isolates.</title>
        <authorList>
            <person name="Prokchorchik M."/>
            <person name="Won K."/>
            <person name="Lee Y."/>
            <person name="Choi E.D."/>
            <person name="Segonzac C."/>
            <person name="Sohn K.H."/>
        </authorList>
    </citation>
    <scope>NUCLEOTIDE SEQUENCE [LARGE SCALE GENOMIC DNA]</scope>
    <source>
        <strain evidence="5 6">PRI2</strain>
    </source>
</reference>
<protein>
    <submittedName>
        <fullName evidence="5">Nicotinate phosphoribosyltransferase</fullName>
    </submittedName>
</protein>
<gene>
    <name evidence="5" type="ORF">E6O75_ATG00905</name>
</gene>
<keyword evidence="5" id="KW-0808">Transferase</keyword>
<evidence type="ECO:0000256" key="2">
    <source>
        <dbReference type="ARBA" id="ARBA00022692"/>
    </source>
</evidence>
<comment type="caution">
    <text evidence="5">The sequence shown here is derived from an EMBL/GenBank/DDBJ whole genome shotgun (WGS) entry which is preliminary data.</text>
</comment>
<evidence type="ECO:0000256" key="3">
    <source>
        <dbReference type="ARBA" id="ARBA00022989"/>
    </source>
</evidence>
<proteinExistence type="predicted"/>
<keyword evidence="6" id="KW-1185">Reference proteome</keyword>
<dbReference type="Proteomes" id="UP000298493">
    <property type="component" value="Unassembled WGS sequence"/>
</dbReference>
<keyword evidence="2" id="KW-0812">Transmembrane</keyword>
<dbReference type="Pfam" id="PF00083">
    <property type="entry name" value="Sugar_tr"/>
    <property type="match status" value="1"/>
</dbReference>
<sequence>MKDAGDPMISGEIVSILSNICKFSLGRNGVSSSPTPTDCRCVQGVCRGAAVLFTAAAVFGTVGPLKFPGRNVDVDFGVAITSSAGPAYVPEMAYPAFGGLMNGVYNCFCSIGGLPGAFASAGTEPLDASKAWRIPLWVRWCSHASFCSACFFGPKVLDD</sequence>
<dbReference type="AlphaFoldDB" id="A0A4Z1PAH6"/>
<evidence type="ECO:0000313" key="6">
    <source>
        <dbReference type="Proteomes" id="UP000298493"/>
    </source>
</evidence>
<dbReference type="Gene3D" id="1.20.1250.20">
    <property type="entry name" value="MFS general substrate transporter like domains"/>
    <property type="match status" value="1"/>
</dbReference>
<comment type="subcellular location">
    <subcellularLocation>
        <location evidence="1">Membrane</location>
    </subcellularLocation>
</comment>
<dbReference type="EMBL" id="SNSC02000002">
    <property type="protein sequence ID" value="TID26412.1"/>
    <property type="molecule type" value="Genomic_DNA"/>
</dbReference>
<name>A0A4Z1PAH6_9PEZI</name>
<evidence type="ECO:0000256" key="1">
    <source>
        <dbReference type="ARBA" id="ARBA00004370"/>
    </source>
</evidence>